<keyword evidence="6" id="KW-0560">Oxidoreductase</keyword>
<evidence type="ECO:0000256" key="2">
    <source>
        <dbReference type="ARBA" id="ARBA00006561"/>
    </source>
</evidence>
<name>X0YHA7_9ZZZZ</name>
<accession>X0YHA7</accession>
<evidence type="ECO:0000313" key="10">
    <source>
        <dbReference type="EMBL" id="GAG36216.1"/>
    </source>
</evidence>
<dbReference type="EMBL" id="BARS01047088">
    <property type="protein sequence ID" value="GAG36216.1"/>
    <property type="molecule type" value="Genomic_DNA"/>
</dbReference>
<comment type="similarity">
    <text evidence="2">Belongs to the HdrA family.</text>
</comment>
<protein>
    <recommendedName>
        <fullName evidence="9">4Fe-4S ferredoxin-type domain-containing protein</fullName>
    </recommendedName>
</protein>
<keyword evidence="5" id="KW-0285">Flavoprotein</keyword>
<dbReference type="PROSITE" id="PS51379">
    <property type="entry name" value="4FE4S_FER_2"/>
    <property type="match status" value="2"/>
</dbReference>
<evidence type="ECO:0000256" key="3">
    <source>
        <dbReference type="ARBA" id="ARBA00022485"/>
    </source>
</evidence>
<keyword evidence="5" id="KW-0274">FAD</keyword>
<dbReference type="InterPro" id="IPR017900">
    <property type="entry name" value="4Fe4S_Fe_S_CS"/>
</dbReference>
<feature type="domain" description="4Fe-4S ferredoxin-type" evidence="9">
    <location>
        <begin position="156"/>
        <end position="186"/>
    </location>
</feature>
<dbReference type="Gene3D" id="3.30.70.20">
    <property type="match status" value="1"/>
</dbReference>
<comment type="cofactor">
    <cofactor evidence="1">
        <name>FAD</name>
        <dbReference type="ChEBI" id="CHEBI:57692"/>
    </cofactor>
</comment>
<dbReference type="InterPro" id="IPR017896">
    <property type="entry name" value="4Fe4S_Fe-S-bd"/>
</dbReference>
<dbReference type="GO" id="GO:0051539">
    <property type="term" value="F:4 iron, 4 sulfur cluster binding"/>
    <property type="evidence" value="ECO:0007669"/>
    <property type="project" value="UniProtKB-KW"/>
</dbReference>
<keyword evidence="8" id="KW-0411">Iron-sulfur</keyword>
<sequence length="246" mass="27684">RKVCEQAGLNRHLFQMANIREHCSWVTDDREKATEKAKALVRAAVRRVFFHEPLEIREVPVNPSTLVVGGGIAGIQAALQIANSRHKVYLVEREPSIGGHMIQLDKTFPTLDCSACILSPNMSELGSHPYVELLTYSEVEEVSGYVGNFKARIRKKARYVDEEKCTGCGVCQEKCPWKVTSEFEMGLGQRKVIYMPFPQAVPNVPVIDRENCIYFQKGKCRACEKFCEAGAINFNDEDKLIEVEVG</sequence>
<evidence type="ECO:0000256" key="8">
    <source>
        <dbReference type="ARBA" id="ARBA00023014"/>
    </source>
</evidence>
<feature type="domain" description="4Fe-4S ferredoxin-type" evidence="9">
    <location>
        <begin position="203"/>
        <end position="237"/>
    </location>
</feature>
<evidence type="ECO:0000256" key="4">
    <source>
        <dbReference type="ARBA" id="ARBA00022723"/>
    </source>
</evidence>
<dbReference type="AlphaFoldDB" id="X0YHA7"/>
<dbReference type="GO" id="GO:0016491">
    <property type="term" value="F:oxidoreductase activity"/>
    <property type="evidence" value="ECO:0007669"/>
    <property type="project" value="UniProtKB-KW"/>
</dbReference>
<dbReference type="PANTHER" id="PTHR43498:SF1">
    <property type="entry name" value="COB--COM HETERODISULFIDE REDUCTASE IRON-SULFUR SUBUNIT A"/>
    <property type="match status" value="1"/>
</dbReference>
<evidence type="ECO:0000256" key="6">
    <source>
        <dbReference type="ARBA" id="ARBA00023002"/>
    </source>
</evidence>
<comment type="caution">
    <text evidence="10">The sequence shown here is derived from an EMBL/GenBank/DDBJ whole genome shotgun (WGS) entry which is preliminary data.</text>
</comment>
<dbReference type="InterPro" id="IPR039650">
    <property type="entry name" value="HdrA-like"/>
</dbReference>
<dbReference type="PANTHER" id="PTHR43498">
    <property type="entry name" value="FERREDOXIN:COB-COM HETERODISULFIDE REDUCTASE SUBUNIT A"/>
    <property type="match status" value="1"/>
</dbReference>
<feature type="non-terminal residue" evidence="10">
    <location>
        <position position="246"/>
    </location>
</feature>
<dbReference type="Gene3D" id="3.40.50.720">
    <property type="entry name" value="NAD(P)-binding Rossmann-like Domain"/>
    <property type="match status" value="1"/>
</dbReference>
<reference evidence="10" key="1">
    <citation type="journal article" date="2014" name="Front. Microbiol.">
        <title>High frequency of phylogenetically diverse reductive dehalogenase-homologous genes in deep subseafloor sedimentary metagenomes.</title>
        <authorList>
            <person name="Kawai M."/>
            <person name="Futagami T."/>
            <person name="Toyoda A."/>
            <person name="Takaki Y."/>
            <person name="Nishi S."/>
            <person name="Hori S."/>
            <person name="Arai W."/>
            <person name="Tsubouchi T."/>
            <person name="Morono Y."/>
            <person name="Uchiyama I."/>
            <person name="Ito T."/>
            <person name="Fujiyama A."/>
            <person name="Inagaki F."/>
            <person name="Takami H."/>
        </authorList>
    </citation>
    <scope>NUCLEOTIDE SEQUENCE</scope>
    <source>
        <strain evidence="10">Expedition CK06-06</strain>
    </source>
</reference>
<dbReference type="Pfam" id="PF12831">
    <property type="entry name" value="FAD_oxidored"/>
    <property type="match status" value="1"/>
</dbReference>
<organism evidence="10">
    <name type="scientific">marine sediment metagenome</name>
    <dbReference type="NCBI Taxonomy" id="412755"/>
    <lineage>
        <taxon>unclassified sequences</taxon>
        <taxon>metagenomes</taxon>
        <taxon>ecological metagenomes</taxon>
    </lineage>
</organism>
<evidence type="ECO:0000256" key="5">
    <source>
        <dbReference type="ARBA" id="ARBA00022827"/>
    </source>
</evidence>
<dbReference type="GO" id="GO:0046872">
    <property type="term" value="F:metal ion binding"/>
    <property type="evidence" value="ECO:0007669"/>
    <property type="project" value="UniProtKB-KW"/>
</dbReference>
<keyword evidence="4" id="KW-0479">Metal-binding</keyword>
<evidence type="ECO:0000259" key="9">
    <source>
        <dbReference type="PROSITE" id="PS51379"/>
    </source>
</evidence>
<keyword evidence="3" id="KW-0004">4Fe-4S</keyword>
<evidence type="ECO:0000256" key="7">
    <source>
        <dbReference type="ARBA" id="ARBA00023004"/>
    </source>
</evidence>
<keyword evidence="7" id="KW-0408">Iron</keyword>
<dbReference type="InterPro" id="IPR036188">
    <property type="entry name" value="FAD/NAD-bd_sf"/>
</dbReference>
<dbReference type="PROSITE" id="PS00198">
    <property type="entry name" value="4FE4S_FER_1"/>
    <property type="match status" value="1"/>
</dbReference>
<dbReference type="SUPFAM" id="SSF51905">
    <property type="entry name" value="FAD/NAD(P)-binding domain"/>
    <property type="match status" value="1"/>
</dbReference>
<gene>
    <name evidence="10" type="ORF">S01H1_70778</name>
</gene>
<feature type="non-terminal residue" evidence="10">
    <location>
        <position position="1"/>
    </location>
</feature>
<evidence type="ECO:0000256" key="1">
    <source>
        <dbReference type="ARBA" id="ARBA00001974"/>
    </source>
</evidence>
<dbReference type="SUPFAM" id="SSF54862">
    <property type="entry name" value="4Fe-4S ferredoxins"/>
    <property type="match status" value="1"/>
</dbReference>
<proteinExistence type="inferred from homology"/>
<dbReference type="Pfam" id="PF00037">
    <property type="entry name" value="Fer4"/>
    <property type="match status" value="1"/>
</dbReference>